<organism evidence="16 17">
    <name type="scientific">Cyanidioschyzon merolae (strain NIES-3377 / 10D)</name>
    <name type="common">Unicellular red alga</name>
    <dbReference type="NCBI Taxonomy" id="280699"/>
    <lineage>
        <taxon>Eukaryota</taxon>
        <taxon>Rhodophyta</taxon>
        <taxon>Bangiophyceae</taxon>
        <taxon>Cyanidiales</taxon>
        <taxon>Cyanidiaceae</taxon>
        <taxon>Cyanidioschyzon</taxon>
    </lineage>
</organism>
<dbReference type="AlphaFoldDB" id="M1VBB1"/>
<feature type="domain" description="Peptidase M28" evidence="15">
    <location>
        <begin position="196"/>
        <end position="387"/>
    </location>
</feature>
<dbReference type="InterPro" id="IPR045175">
    <property type="entry name" value="M28_fam"/>
</dbReference>
<keyword evidence="17" id="KW-1185">Reference proteome</keyword>
<dbReference type="GO" id="GO:0008235">
    <property type="term" value="F:metalloexopeptidase activity"/>
    <property type="evidence" value="ECO:0007669"/>
    <property type="project" value="InterPro"/>
</dbReference>
<dbReference type="FunFam" id="3.40.630.10:FF:000008">
    <property type="entry name" value="Endoplasmic reticulum metallopeptidase 1"/>
    <property type="match status" value="1"/>
</dbReference>
<dbReference type="GO" id="GO:0005789">
    <property type="term" value="C:endoplasmic reticulum membrane"/>
    <property type="evidence" value="ECO:0007669"/>
    <property type="project" value="UniProtKB-SubCell"/>
</dbReference>
<sequence length="982" mass="108223">MSNTNEKVGQKGEHNAKLHKRAVKHASAVVRVPCACRGVLALVLVLLLFCIAFFVTIHAWYAVPRALSASASDSLFSGERAREHLVQLAGPAVVGSRRAEANAAFIERKLSAMIRSGGCSTTCERLNAADDLTKTLGLRALVERQWGNGSFEMDFSQLGEQSITNAYTNISNIILRLEPLVATNDTATSASAFVCPKSIVVNSHYDTAPGSPGASDALAPIAVMLELVRLILYTNRQYYVAHGTPWLRAPLVFLFNGAEEAILLGSHAFVSGHPTINSTAMLLNLESAGAGIGPELLFRYDTRSPWLMKLYADAVPHPHTGSYVQDIFERNLIPAETDYRMFSETAGVTGVDLAFHLHGYTYHTRYDMPSRVDVGSIQHMGDNVWALLRMAAHERAESVCSEVSVPRHPEDGARKDPEPLAFFDILSAKVFYFNHRKAYRVYMAMAGILVLLIWQPSRCFTRRNRRAGATAEPALDDATPSQFRAVLAVLLGAATGFLTALALASIMSFLLPGPKPPMIWYGRHMLVLPCLYGAPAVAIALVVAGRLLDPKHAAHHIAMPENPIPRFERIERAVAVYFMALALLLGFWIELTMVYLWAFQASVHILGSIIAWPWRHTSRPMVYVFLRFFCFAVATQLIHLPPVLMTLETFAPLMGMAGSGARVEFAVAALTAYLAIHWGYMLWLPLLSIRKAWMRGALRLALAVFLVGGVALLVPHWLGAVPYSPQAPKRLVVQHMCAQQPLQVHVEQRARASAPAQMASAPQVCLVGIAGLDPYPLERVLPKARFQHCEPNRFTWGYRSKRSIFANVAPLEKLVHHAGIQCPEDSFGAGVLESVAMPRLLVKEDALVECVPPAHLPRAEAADNATLVCRALTLEIRALRAHWSALVFDAAVRQWSLTADAPNQGQTRRHFIRHVAGHGTPHIWNMSLIVERNNTEPAVVFDVMATRYGENRSELSPSLWSNALPDWTAPVYMTSKFATYVV</sequence>
<reference evidence="16 17" key="2">
    <citation type="journal article" date="2007" name="BMC Biol.">
        <title>A 100%-complete sequence reveals unusually simple genomic features in the hot-spring red alga Cyanidioschyzon merolae.</title>
        <authorList>
            <person name="Nozaki H."/>
            <person name="Takano H."/>
            <person name="Misumi O."/>
            <person name="Terasawa K."/>
            <person name="Matsuzaki M."/>
            <person name="Maruyama S."/>
            <person name="Nishida K."/>
            <person name="Yagisawa F."/>
            <person name="Yoshida Y."/>
            <person name="Fujiwara T."/>
            <person name="Takio S."/>
            <person name="Tamura K."/>
            <person name="Chung S.J."/>
            <person name="Nakamura S."/>
            <person name="Kuroiwa H."/>
            <person name="Tanaka K."/>
            <person name="Sato N."/>
            <person name="Kuroiwa T."/>
        </authorList>
    </citation>
    <scope>NUCLEOTIDE SEQUENCE [LARGE SCALE GENOMIC DNA]</scope>
    <source>
        <strain evidence="16 17">10D</strain>
    </source>
</reference>
<feature type="transmembrane region" description="Helical" evidence="14">
    <location>
        <begin position="570"/>
        <end position="589"/>
    </location>
</feature>
<accession>M1VBB1</accession>
<dbReference type="GO" id="GO:0046872">
    <property type="term" value="F:metal ion binding"/>
    <property type="evidence" value="ECO:0007669"/>
    <property type="project" value="UniProtKB-KW"/>
</dbReference>
<dbReference type="eggNOG" id="KOG2194">
    <property type="taxonomic scope" value="Eukaryota"/>
</dbReference>
<dbReference type="RefSeq" id="XP_005538595.1">
    <property type="nucleotide sequence ID" value="XM_005538538.1"/>
</dbReference>
<reference evidence="16 17" key="1">
    <citation type="journal article" date="2004" name="Nature">
        <title>Genome sequence of the ultrasmall unicellular red alga Cyanidioschyzon merolae 10D.</title>
        <authorList>
            <person name="Matsuzaki M."/>
            <person name="Misumi O."/>
            <person name="Shin-i T."/>
            <person name="Maruyama S."/>
            <person name="Takahara M."/>
            <person name="Miyagishima S."/>
            <person name="Mori T."/>
            <person name="Nishida K."/>
            <person name="Yagisawa F."/>
            <person name="Nishida K."/>
            <person name="Yoshida Y."/>
            <person name="Nishimura Y."/>
            <person name="Nakao S."/>
            <person name="Kobayashi T."/>
            <person name="Momoyama Y."/>
            <person name="Higashiyama T."/>
            <person name="Minoda A."/>
            <person name="Sano M."/>
            <person name="Nomoto H."/>
            <person name="Oishi K."/>
            <person name="Hayashi H."/>
            <person name="Ohta F."/>
            <person name="Nishizaka S."/>
            <person name="Haga S."/>
            <person name="Miura S."/>
            <person name="Morishita T."/>
            <person name="Kabeya Y."/>
            <person name="Terasawa K."/>
            <person name="Suzuki Y."/>
            <person name="Ishii Y."/>
            <person name="Asakawa S."/>
            <person name="Takano H."/>
            <person name="Ohta N."/>
            <person name="Kuroiwa H."/>
            <person name="Tanaka K."/>
            <person name="Shimizu N."/>
            <person name="Sugano S."/>
            <person name="Sato N."/>
            <person name="Nozaki H."/>
            <person name="Ogasawara N."/>
            <person name="Kohara Y."/>
            <person name="Kuroiwa T."/>
        </authorList>
    </citation>
    <scope>NUCLEOTIDE SEQUENCE [LARGE SCALE GENOMIC DNA]</scope>
    <source>
        <strain evidence="16 17">10D</strain>
    </source>
</reference>
<keyword evidence="6" id="KW-0479">Metal-binding</keyword>
<dbReference type="KEGG" id="cme:CYME_CMR362C"/>
<feature type="transmembrane region" description="Helical" evidence="14">
    <location>
        <begin position="696"/>
        <end position="718"/>
    </location>
</feature>
<dbReference type="HOGENOM" id="CLU_303359_0_0_1"/>
<dbReference type="GO" id="GO:0006508">
    <property type="term" value="P:proteolysis"/>
    <property type="evidence" value="ECO:0007669"/>
    <property type="project" value="UniProtKB-KW"/>
</dbReference>
<keyword evidence="11" id="KW-0482">Metalloprotease</keyword>
<evidence type="ECO:0000256" key="8">
    <source>
        <dbReference type="ARBA" id="ARBA00022824"/>
    </source>
</evidence>
<dbReference type="OMA" id="SWFTHNW"/>
<dbReference type="Proteomes" id="UP000007014">
    <property type="component" value="Chromosome 18"/>
</dbReference>
<evidence type="ECO:0000259" key="15">
    <source>
        <dbReference type="Pfam" id="PF04389"/>
    </source>
</evidence>
<dbReference type="Gene3D" id="3.40.630.10">
    <property type="entry name" value="Zn peptidases"/>
    <property type="match status" value="1"/>
</dbReference>
<protein>
    <recommendedName>
        <fullName evidence="15">Peptidase M28 domain-containing protein</fullName>
    </recommendedName>
</protein>
<dbReference type="EMBL" id="AP006500">
    <property type="protein sequence ID" value="BAM82559.1"/>
    <property type="molecule type" value="Genomic_DNA"/>
</dbReference>
<feature type="transmembrane region" description="Helical" evidence="14">
    <location>
        <begin position="531"/>
        <end position="549"/>
    </location>
</feature>
<feature type="transmembrane region" description="Helical" evidence="14">
    <location>
        <begin position="39"/>
        <end position="61"/>
    </location>
</feature>
<evidence type="ECO:0000256" key="6">
    <source>
        <dbReference type="ARBA" id="ARBA00022723"/>
    </source>
</evidence>
<evidence type="ECO:0000256" key="5">
    <source>
        <dbReference type="ARBA" id="ARBA00022692"/>
    </source>
</evidence>
<comment type="similarity">
    <text evidence="3">Belongs to the peptidase M28 family.</text>
</comment>
<dbReference type="STRING" id="280699.M1VBB1"/>
<dbReference type="GeneID" id="16997011"/>
<dbReference type="Gramene" id="CMR362CT">
    <property type="protein sequence ID" value="CMR362CT"/>
    <property type="gene ID" value="CMR362C"/>
</dbReference>
<evidence type="ECO:0000256" key="1">
    <source>
        <dbReference type="ARBA" id="ARBA00001947"/>
    </source>
</evidence>
<feature type="transmembrane region" description="Helical" evidence="14">
    <location>
        <begin position="485"/>
        <end position="511"/>
    </location>
</feature>
<feature type="transmembrane region" description="Helical" evidence="14">
    <location>
        <begin position="595"/>
        <end position="612"/>
    </location>
</feature>
<keyword evidence="4" id="KW-0645">Protease</keyword>
<evidence type="ECO:0000256" key="4">
    <source>
        <dbReference type="ARBA" id="ARBA00022670"/>
    </source>
</evidence>
<evidence type="ECO:0000256" key="14">
    <source>
        <dbReference type="SAM" id="Phobius"/>
    </source>
</evidence>
<keyword evidence="8" id="KW-0256">Endoplasmic reticulum</keyword>
<feature type="transmembrane region" description="Helical" evidence="14">
    <location>
        <begin position="439"/>
        <end position="456"/>
    </location>
</feature>
<gene>
    <name evidence="16" type="ORF">CYME_CMR362C</name>
</gene>
<dbReference type="SUPFAM" id="SSF53187">
    <property type="entry name" value="Zn-dependent exopeptidases"/>
    <property type="match status" value="1"/>
</dbReference>
<dbReference type="PANTHER" id="PTHR12147">
    <property type="entry name" value="METALLOPEPTIDASE M28 FAMILY MEMBER"/>
    <property type="match status" value="1"/>
</dbReference>
<evidence type="ECO:0000256" key="2">
    <source>
        <dbReference type="ARBA" id="ARBA00004477"/>
    </source>
</evidence>
<evidence type="ECO:0000256" key="9">
    <source>
        <dbReference type="ARBA" id="ARBA00022833"/>
    </source>
</evidence>
<evidence type="ECO:0000256" key="10">
    <source>
        <dbReference type="ARBA" id="ARBA00022989"/>
    </source>
</evidence>
<evidence type="ECO:0000256" key="11">
    <source>
        <dbReference type="ARBA" id="ARBA00023049"/>
    </source>
</evidence>
<comment type="cofactor">
    <cofactor evidence="1">
        <name>Zn(2+)</name>
        <dbReference type="ChEBI" id="CHEBI:29105"/>
    </cofactor>
</comment>
<keyword evidence="9" id="KW-0862">Zinc</keyword>
<keyword evidence="5 14" id="KW-0812">Transmembrane</keyword>
<keyword evidence="10 14" id="KW-1133">Transmembrane helix</keyword>
<evidence type="ECO:0000256" key="13">
    <source>
        <dbReference type="ARBA" id="ARBA00023180"/>
    </source>
</evidence>
<keyword evidence="7" id="KW-0378">Hydrolase</keyword>
<dbReference type="InterPro" id="IPR007484">
    <property type="entry name" value="Peptidase_M28"/>
</dbReference>
<evidence type="ECO:0000256" key="7">
    <source>
        <dbReference type="ARBA" id="ARBA00022801"/>
    </source>
</evidence>
<evidence type="ECO:0000313" key="16">
    <source>
        <dbReference type="EMBL" id="BAM82559.1"/>
    </source>
</evidence>
<dbReference type="PANTHER" id="PTHR12147:SF22">
    <property type="entry name" value="ENDOPLASMIC RETICULUM METALLOPEPTIDASE 1"/>
    <property type="match status" value="1"/>
</dbReference>
<comment type="subcellular location">
    <subcellularLocation>
        <location evidence="2">Endoplasmic reticulum membrane</location>
        <topology evidence="2">Multi-pass membrane protein</topology>
    </subcellularLocation>
</comment>
<feature type="transmembrane region" description="Helical" evidence="14">
    <location>
        <begin position="624"/>
        <end position="645"/>
    </location>
</feature>
<keyword evidence="13" id="KW-0325">Glycoprotein</keyword>
<name>M1VBB1_CYAM1</name>
<evidence type="ECO:0000256" key="3">
    <source>
        <dbReference type="ARBA" id="ARBA00010918"/>
    </source>
</evidence>
<dbReference type="OrthoDB" id="1080at2759"/>
<proteinExistence type="inferred from homology"/>
<evidence type="ECO:0000313" key="17">
    <source>
        <dbReference type="Proteomes" id="UP000007014"/>
    </source>
</evidence>
<keyword evidence="12 14" id="KW-0472">Membrane</keyword>
<dbReference type="Pfam" id="PF04389">
    <property type="entry name" value="Peptidase_M28"/>
    <property type="match status" value="1"/>
</dbReference>
<feature type="transmembrane region" description="Helical" evidence="14">
    <location>
        <begin position="665"/>
        <end position="684"/>
    </location>
</feature>
<evidence type="ECO:0000256" key="12">
    <source>
        <dbReference type="ARBA" id="ARBA00023136"/>
    </source>
</evidence>